<evidence type="ECO:0000313" key="1">
    <source>
        <dbReference type="EMBL" id="SAL94879.1"/>
    </source>
</evidence>
<accession>A0A163KN26</accession>
<evidence type="ECO:0000313" key="2">
    <source>
        <dbReference type="Proteomes" id="UP000078561"/>
    </source>
</evidence>
<name>A0A163KN26_ABSGL</name>
<organism evidence="1">
    <name type="scientific">Absidia glauca</name>
    <name type="common">Pin mould</name>
    <dbReference type="NCBI Taxonomy" id="4829"/>
    <lineage>
        <taxon>Eukaryota</taxon>
        <taxon>Fungi</taxon>
        <taxon>Fungi incertae sedis</taxon>
        <taxon>Mucoromycota</taxon>
        <taxon>Mucoromycotina</taxon>
        <taxon>Mucoromycetes</taxon>
        <taxon>Mucorales</taxon>
        <taxon>Cunninghamellaceae</taxon>
        <taxon>Absidia</taxon>
    </lineage>
</organism>
<reference evidence="1" key="1">
    <citation type="submission" date="2016-04" db="EMBL/GenBank/DDBJ databases">
        <authorList>
            <person name="Evans L.H."/>
            <person name="Alamgir A."/>
            <person name="Owens N."/>
            <person name="Weber N.D."/>
            <person name="Virtaneva K."/>
            <person name="Barbian K."/>
            <person name="Babar A."/>
            <person name="Rosenke K."/>
        </authorList>
    </citation>
    <scope>NUCLEOTIDE SEQUENCE [LARGE SCALE GENOMIC DNA]</scope>
    <source>
        <strain evidence="1">CBS 101.48</strain>
    </source>
</reference>
<proteinExistence type="predicted"/>
<dbReference type="Proteomes" id="UP000078561">
    <property type="component" value="Unassembled WGS sequence"/>
</dbReference>
<keyword evidence="2" id="KW-1185">Reference proteome</keyword>
<protein>
    <submittedName>
        <fullName evidence="1">Uncharacterized protein</fullName>
    </submittedName>
</protein>
<dbReference type="EMBL" id="LT550042">
    <property type="protein sequence ID" value="SAL94879.1"/>
    <property type="molecule type" value="Genomic_DNA"/>
</dbReference>
<gene>
    <name evidence="1" type="primary">ABSGL_00171.1 scaffold 349</name>
</gene>
<dbReference type="InParanoid" id="A0A163KN26"/>
<dbReference type="AlphaFoldDB" id="A0A163KN26"/>
<sequence length="102" mass="12162">MEGSTIYQDACTVYDEDRFYERCQHFVIKTFEDLLDKTIVDLRKRYGPINPSKEAFIAQLKENSKGRKLFPRIYDRAAVKWNQHLGIMDDEDNGKMKRLRIE</sequence>